<dbReference type="HOGENOM" id="CLU_240132_0_0_4"/>
<sequence>DDGANVVLVDTVTVGGDVSITTGADADQITLVDSGLTGALTIAAGAGDNTLLLDTLTVGGATRITAGSGQDVIVLLDSGLMGALTLDAGDGDNAVLLDTVTVAGATSITTGAGDDGITLRQSGLTGSLTVAAGNGDNSVLLDTVTVGGDTSLTAGSGDDLIGLTGSDLTGTLTIIAGDGDNGVLLQTVTVGGDTSVSSGQGDDLIALVDSSLAGMLTVNAGDGENVVVLDTVTVGRDTAITAGSGADQIGLVDSDLAGSLTIDAGDGANLILIDTVSIDGDTVIATGTGADEISLLDSAVGGSLAIAAGDGDNTLLTDTVVVVGTTAITTGLGADLITLSDSDFLGRLSVDAGAGNDKIWMARILLGSGATVLAGAGDDIIYLSARALAGGVSLHGNDGDDLIVLDQPPTLTSQQGAAGVTDRVDVDGGRGADRIIVNLAQALTSIVINVHDSDDNGLENLSELNQLTINGTTQDETFLVREHFVAKITPQGAGYASEVQRVNYDRSMTGGLRLNAVDGANRFYIDDTSTYVVIDGGLGSDASKHNEYQVGQLYALDRQFPNVGAGDAIDTVQTTQGYLSRGNSYGLTLYGAENSSNVFRIYSNAAPLALFGGKRDDEFMVYAFKQAPAEGGGYVVNGPVSIDGGAGLNTYTVLGSEDDDAFVLTQEGIRGAGLNTSYQNIQRVNLDAREGNDHIYVLSTRSNVITTLIGGRDSDTFDLSGDVAGNTIVTGRGGSRDVLDGAQPVSIAAQPGQLDANGGNTLSLAINLDLNVLPRPASGQAYVSLSSAMVASALYGSLTQGVGLAATDSMAAAMQSLQGRGLLLSTDGGLTWHQSVVLTFDANGVGAQAWGAMQQVLVKVEDGAGAGLPPLSLAGRDLYLSASLFTTLPGLQDVALPPILVRVADPAYAGPANDAGKVRDPRASDQPLVSVDPITGISYANYGDQPHDVSGIQGTLLIEGDTLDRPDYDGTLHAGVGLPGETDGVLGARQDGVASTAPVNDRIRLFNDGTSVGQSGMQDQVDNLGGLGRVYDNAQAADFGRITGLGMTPGLGGAGGTVSQTSAAGTHVFDRGIVFHGVQSVNTMLGQGDDTYTVRHATVGTVTLVQGGGGNNLLVAEGATVGGTDRPVLLFGSTSQDDAYYTAQPGQRVAGQALHFGAAGNNVLDARTTTQGVILYGGAGNDVILGGSGNDLIAGGGGSNIIHAGQGNNIVFGNAGMNISLDVPMDMSAAAAADRQSLAALTLVLTPEQAAGLAVGASADGLVAGGNTITAGDGNNIVFANYGRIVTVEPVNFLRQRGDFIDAAAPGAGVRYLAGSGLQSLETINLPAGGTNTITVGAGRNALFGGMGDDVIRAEGADGFNLIAGDGARAVFTAAGRIALFESTYASVGGSDSLYNNGEGVMIGGMGADQLESGAGSNVMFGDSGRVAMVNDRLSLIETVDIAFGGNDILLAGTAGNYMLGGLGADNFRGNFSKDVMVGDFAAIYIEPESGRVVNLTRFGMGGNTPDLITRTLEDLYSWNGDFGAWPRPAYMPLMTRWSAGASATAGQEEQAHRVSMGPAQPDIAIARHDGGLSDYASAGARGEVFLRTDQTAQGSGQGYPSGAQPAQGKRPEPKPERQADPDAASQEGASSDEPALVAPKTAALTEADPAVDGSASADPANALAEEVAMAAGVGILGLSGALGKSGNATVVFNSKTNTWEPKASRKRGLSVRQPVLTERESKDE</sequence>
<evidence type="ECO:0000256" key="1">
    <source>
        <dbReference type="SAM" id="MobiDB-lite"/>
    </source>
</evidence>
<dbReference type="SUPFAM" id="SSF51120">
    <property type="entry name" value="beta-Roll"/>
    <property type="match status" value="2"/>
</dbReference>
<dbReference type="Proteomes" id="UP000004510">
    <property type="component" value="Unassembled WGS sequence"/>
</dbReference>
<feature type="region of interest" description="Disordered" evidence="1">
    <location>
        <begin position="1698"/>
        <end position="1725"/>
    </location>
</feature>
<dbReference type="Pfam" id="PF00353">
    <property type="entry name" value="HemolysinCabind"/>
    <property type="match status" value="5"/>
</dbReference>
<feature type="non-terminal residue" evidence="2">
    <location>
        <position position="1"/>
    </location>
</feature>
<evidence type="ECO:0000313" key="2">
    <source>
        <dbReference type="EMBL" id="EFF74850.1"/>
    </source>
</evidence>
<dbReference type="InterPro" id="IPR001343">
    <property type="entry name" value="Hemolysn_Ca-bd"/>
</dbReference>
<protein>
    <submittedName>
        <fullName evidence="2">Type I secretion target GGXGXDXXX repeat (2 copies)</fullName>
    </submittedName>
</protein>
<evidence type="ECO:0000313" key="3">
    <source>
        <dbReference type="Proteomes" id="UP000004510"/>
    </source>
</evidence>
<accession>D4XEK1</accession>
<proteinExistence type="predicted"/>
<feature type="compositionally biased region" description="Basic and acidic residues" evidence="1">
    <location>
        <begin position="1610"/>
        <end position="1621"/>
    </location>
</feature>
<dbReference type="GO" id="GO:0005509">
    <property type="term" value="F:calcium ion binding"/>
    <property type="evidence" value="ECO:0007669"/>
    <property type="project" value="InterPro"/>
</dbReference>
<reference evidence="3" key="1">
    <citation type="submission" date="2010-03" db="EMBL/GenBank/DDBJ databases">
        <title>Complete sequence of Mobiluncus curtisii ATCC 43063.</title>
        <authorList>
            <person name="Muzny D."/>
            <person name="Qin X."/>
            <person name="Deng J."/>
            <person name="Jiang H."/>
            <person name="Liu Y."/>
            <person name="Qu J."/>
            <person name="Song X.-Z."/>
            <person name="Zhang L."/>
            <person name="Thornton R."/>
            <person name="Coyle M."/>
            <person name="Francisco L."/>
            <person name="Jackson L."/>
            <person name="Javaid M."/>
            <person name="Korchina V."/>
            <person name="Kovar C."/>
            <person name="Mata R."/>
            <person name="Mathew T."/>
            <person name="Ngo R."/>
            <person name="Nguyen L."/>
            <person name="Nguyen N."/>
            <person name="Okwuonu G."/>
            <person name="Ongeri F."/>
            <person name="Pham C."/>
            <person name="Simmons D."/>
            <person name="Wilczek-Boney K."/>
            <person name="Hale W."/>
            <person name="Jakkamsetti A."/>
            <person name="Pham P."/>
            <person name="Ruth R."/>
            <person name="San Lucas F."/>
            <person name="Warren J."/>
            <person name="Zhang J."/>
            <person name="Zhao Z."/>
            <person name="Zhou C."/>
            <person name="Zhu D."/>
            <person name="Lee S."/>
            <person name="Bess C."/>
            <person name="Blankenburg K."/>
            <person name="Forbes L."/>
            <person name="Fu Q."/>
            <person name="Gubbala S."/>
            <person name="Hirani K."/>
            <person name="Jayaseelan J.C."/>
            <person name="Lara F."/>
            <person name="Munidasa M."/>
            <person name="Palculict T."/>
            <person name="Patil S."/>
            <person name="Pu L.-L."/>
            <person name="Saada N."/>
            <person name="Tang L."/>
            <person name="Weissenberger G."/>
            <person name="Zhu Y."/>
            <person name="Hemphill L."/>
            <person name="Shang Y."/>
            <person name="Youmans B."/>
            <person name="Ayvaz T."/>
            <person name="Ross M."/>
            <person name="Santibanez J."/>
            <person name="Aqrawi P."/>
            <person name="Gross S."/>
            <person name="Joshi V."/>
            <person name="Fowler G."/>
            <person name="Nazareth L."/>
            <person name="Reid J."/>
            <person name="Worley K."/>
            <person name="Petrosino J."/>
            <person name="Highlander S."/>
            <person name="Gibbs R."/>
            <person name="Gibbs R."/>
        </authorList>
    </citation>
    <scope>NUCLEOTIDE SEQUENCE [LARGE SCALE GENOMIC DNA]</scope>
    <source>
        <strain evidence="3">ATCC 43553</strain>
    </source>
</reference>
<dbReference type="InterPro" id="IPR011049">
    <property type="entry name" value="Serralysin-like_metalloprot_C"/>
</dbReference>
<name>D4XEK1_9BURK</name>
<dbReference type="PATRIC" id="fig|742159.3.peg.4908"/>
<dbReference type="Gene3D" id="2.150.10.10">
    <property type="entry name" value="Serralysin-like metalloprotease, C-terminal"/>
    <property type="match status" value="1"/>
</dbReference>
<dbReference type="PRINTS" id="PR00313">
    <property type="entry name" value="CABNDNGRPT"/>
</dbReference>
<organism evidence="2 3">
    <name type="scientific">Achromobacter piechaudii ATCC 43553</name>
    <dbReference type="NCBI Taxonomy" id="742159"/>
    <lineage>
        <taxon>Bacteria</taxon>
        <taxon>Pseudomonadati</taxon>
        <taxon>Pseudomonadota</taxon>
        <taxon>Betaproteobacteria</taxon>
        <taxon>Burkholderiales</taxon>
        <taxon>Alcaligenaceae</taxon>
        <taxon>Achromobacter</taxon>
    </lineage>
</organism>
<feature type="region of interest" description="Disordered" evidence="1">
    <location>
        <begin position="1592"/>
        <end position="1658"/>
    </location>
</feature>
<gene>
    <name evidence="2" type="ORF">HMPREF0004_3898</name>
</gene>
<comment type="caution">
    <text evidence="2">The sequence shown here is derived from an EMBL/GenBank/DDBJ whole genome shotgun (WGS) entry which is preliminary data.</text>
</comment>
<dbReference type="EMBL" id="ADMS01000089">
    <property type="protein sequence ID" value="EFF74850.1"/>
    <property type="molecule type" value="Genomic_DNA"/>
</dbReference>
<dbReference type="eggNOG" id="COG2931">
    <property type="taxonomic scope" value="Bacteria"/>
</dbReference>